<keyword evidence="1" id="KW-0812">Transmembrane</keyword>
<dbReference type="EMBL" id="JAUOZU010000008">
    <property type="protein sequence ID" value="MDO6964776.1"/>
    <property type="molecule type" value="Genomic_DNA"/>
</dbReference>
<feature type="transmembrane region" description="Helical" evidence="1">
    <location>
        <begin position="19"/>
        <end position="37"/>
    </location>
</feature>
<accession>A0ABT8YMN9</accession>
<comment type="caution">
    <text evidence="2">The sequence shown here is derived from an EMBL/GenBank/DDBJ whole genome shotgun (WGS) entry which is preliminary data.</text>
</comment>
<sequence length="334" mass="35108">MAAPASGATSTASRKIRRLGIGVILVTALYSAGWYYAANRIESTLHDMLGRGGFGSLDIACSNLKTGGFPFLIGFTCDKTAVEEPAMGQTLEAGALNVAARVYNPGTALIELEGPSRLQLEDGSTIEASWKLLRAKIDAGFSGLNSLSLSGNEVKAEAVVAALFQSFSLQAKAAEAHFRTDGDALDSALLLREFQWQETGGEPLLPPLSASVEAVLNERAGLLKGRPPVGKAMTGIITSLKFEMPGGLFGELSGPFSINDAGYMTGTFKTRLEKLGLWEEVLNKAFPEAQSTISGMKAMLQGLASGGDAVDVQLQVTDGLITLSMMPLGHIPPI</sequence>
<protein>
    <submittedName>
        <fullName evidence="2">DUF2125 domain-containing protein</fullName>
    </submittedName>
</protein>
<dbReference type="Proteomes" id="UP001174932">
    <property type="component" value="Unassembled WGS sequence"/>
</dbReference>
<dbReference type="Pfam" id="PF09898">
    <property type="entry name" value="DUF2125"/>
    <property type="match status" value="1"/>
</dbReference>
<keyword evidence="3" id="KW-1185">Reference proteome</keyword>
<reference evidence="2" key="1">
    <citation type="journal article" date="2015" name="Int. J. Syst. Evol. Microbiol.">
        <title>Rhizobium alvei sp. nov., isolated from a freshwater river.</title>
        <authorList>
            <person name="Sheu S.Y."/>
            <person name="Huang H.W."/>
            <person name="Young C.C."/>
            <person name="Chen W.M."/>
        </authorList>
    </citation>
    <scope>NUCLEOTIDE SEQUENCE</scope>
    <source>
        <strain evidence="2">TNR-22</strain>
    </source>
</reference>
<name>A0ABT8YMN9_9HYPH</name>
<evidence type="ECO:0000313" key="2">
    <source>
        <dbReference type="EMBL" id="MDO6964776.1"/>
    </source>
</evidence>
<proteinExistence type="predicted"/>
<evidence type="ECO:0000256" key="1">
    <source>
        <dbReference type="SAM" id="Phobius"/>
    </source>
</evidence>
<organism evidence="2 3">
    <name type="scientific">Rhizobium alvei</name>
    <dbReference type="NCBI Taxonomy" id="1132659"/>
    <lineage>
        <taxon>Bacteria</taxon>
        <taxon>Pseudomonadati</taxon>
        <taxon>Pseudomonadota</taxon>
        <taxon>Alphaproteobacteria</taxon>
        <taxon>Hyphomicrobiales</taxon>
        <taxon>Rhizobiaceae</taxon>
        <taxon>Rhizobium/Agrobacterium group</taxon>
        <taxon>Rhizobium</taxon>
    </lineage>
</organism>
<evidence type="ECO:0000313" key="3">
    <source>
        <dbReference type="Proteomes" id="UP001174932"/>
    </source>
</evidence>
<dbReference type="RefSeq" id="WP_304376705.1">
    <property type="nucleotide sequence ID" value="NZ_JAUOZU010000008.1"/>
</dbReference>
<gene>
    <name evidence="2" type="ORF">Q4481_12480</name>
</gene>
<dbReference type="InterPro" id="IPR018666">
    <property type="entry name" value="DUF2125"/>
</dbReference>
<reference evidence="2" key="2">
    <citation type="submission" date="2023-07" db="EMBL/GenBank/DDBJ databases">
        <authorList>
            <person name="Shen H."/>
        </authorList>
    </citation>
    <scope>NUCLEOTIDE SEQUENCE</scope>
    <source>
        <strain evidence="2">TNR-22</strain>
    </source>
</reference>
<keyword evidence="1" id="KW-1133">Transmembrane helix</keyword>
<keyword evidence="1" id="KW-0472">Membrane</keyword>